<keyword evidence="1" id="KW-0175">Coiled coil</keyword>
<evidence type="ECO:0000313" key="3">
    <source>
        <dbReference type="EMBL" id="KFN41159.1"/>
    </source>
</evidence>
<dbReference type="AlphaFoldDB" id="A0A091AQ74"/>
<dbReference type="PATRIC" id="fig|1121015.4.peg.2592"/>
<evidence type="ECO:0000256" key="1">
    <source>
        <dbReference type="SAM" id="Coils"/>
    </source>
</evidence>
<keyword evidence="4" id="KW-1185">Reference proteome</keyword>
<dbReference type="Proteomes" id="UP000029385">
    <property type="component" value="Unassembled WGS sequence"/>
</dbReference>
<feature type="chain" id="PRO_5001868616" description="TraB/GumN family protein" evidence="2">
    <location>
        <begin position="20"/>
        <end position="291"/>
    </location>
</feature>
<reference evidence="3 4" key="1">
    <citation type="submission" date="2013-09" db="EMBL/GenBank/DDBJ databases">
        <title>Genome sequencing of Arenimonas oryziterrae.</title>
        <authorList>
            <person name="Chen F."/>
            <person name="Wang G."/>
        </authorList>
    </citation>
    <scope>NUCLEOTIDE SEQUENCE [LARGE SCALE GENOMIC DNA]</scope>
    <source>
        <strain evidence="3 4">YC6267</strain>
    </source>
</reference>
<organism evidence="3 4">
    <name type="scientific">Arenimonas oryziterrae DSM 21050 = YC6267</name>
    <dbReference type="NCBI Taxonomy" id="1121015"/>
    <lineage>
        <taxon>Bacteria</taxon>
        <taxon>Pseudomonadati</taxon>
        <taxon>Pseudomonadota</taxon>
        <taxon>Gammaproteobacteria</taxon>
        <taxon>Lysobacterales</taxon>
        <taxon>Lysobacteraceae</taxon>
        <taxon>Arenimonas</taxon>
    </lineage>
</organism>
<protein>
    <recommendedName>
        <fullName evidence="5">TraB/GumN family protein</fullName>
    </recommendedName>
</protein>
<name>A0A091AQ74_9GAMM</name>
<dbReference type="RefSeq" id="WP_022967856.1">
    <property type="nucleotide sequence ID" value="NZ_ATVD01000001.1"/>
</dbReference>
<comment type="caution">
    <text evidence="3">The sequence shown here is derived from an EMBL/GenBank/DDBJ whole genome shotgun (WGS) entry which is preliminary data.</text>
</comment>
<feature type="coiled-coil region" evidence="1">
    <location>
        <begin position="168"/>
        <end position="210"/>
    </location>
</feature>
<dbReference type="InterPro" id="IPR002816">
    <property type="entry name" value="TraB/PrgY/GumN_fam"/>
</dbReference>
<proteinExistence type="predicted"/>
<dbReference type="PANTHER" id="PTHR40590:SF1">
    <property type="entry name" value="CYTOPLASMIC PROTEIN"/>
    <property type="match status" value="1"/>
</dbReference>
<dbReference type="Pfam" id="PF01963">
    <property type="entry name" value="TraB_PrgY_gumN"/>
    <property type="match status" value="1"/>
</dbReference>
<accession>A0A091AQ74</accession>
<dbReference type="STRING" id="1121015.GCA_000420545_00181"/>
<dbReference type="CDD" id="cd14789">
    <property type="entry name" value="Tiki"/>
    <property type="match status" value="1"/>
</dbReference>
<evidence type="ECO:0000313" key="4">
    <source>
        <dbReference type="Proteomes" id="UP000029385"/>
    </source>
</evidence>
<dbReference type="InterPro" id="IPR047111">
    <property type="entry name" value="YbaP-like"/>
</dbReference>
<dbReference type="PANTHER" id="PTHR40590">
    <property type="entry name" value="CYTOPLASMIC PROTEIN-RELATED"/>
    <property type="match status" value="1"/>
</dbReference>
<gene>
    <name evidence="3" type="ORF">N789_04540</name>
</gene>
<keyword evidence="2" id="KW-0732">Signal</keyword>
<evidence type="ECO:0000256" key="2">
    <source>
        <dbReference type="SAM" id="SignalP"/>
    </source>
</evidence>
<feature type="signal peptide" evidence="2">
    <location>
        <begin position="1"/>
        <end position="19"/>
    </location>
</feature>
<dbReference type="eggNOG" id="COG3735">
    <property type="taxonomic scope" value="Bacteria"/>
</dbReference>
<dbReference type="EMBL" id="AVCI01000045">
    <property type="protein sequence ID" value="KFN41159.1"/>
    <property type="molecule type" value="Genomic_DNA"/>
</dbReference>
<sequence>MKKLLPLVLLALCCSCVQAKPPKPLLWKVSDGNNSVYLLGSFHALKPDDYPLADSVEAAFADAERVAFELSPEELQSPMLVQKMMMAAVLPAGTSLQQQMTPAEFAQLQAYASKHDLNLANYDRLEPWFMSLVISSMEMQQAGLDPKQGLDRHLMARAAEANKATLGLETADEQIAALDSMSAQEQQQALAEALDTADDFKAEIDRLHAQWRAGNDKALYAEMGAKFKAEYPGLYQRIDVDRNNAWLPKIHAMLDQESETDTLVVVGSLHLLGREGLVAQLKAKGYKVERL</sequence>
<evidence type="ECO:0008006" key="5">
    <source>
        <dbReference type="Google" id="ProtNLM"/>
    </source>
</evidence>